<dbReference type="Gene3D" id="3.40.190.10">
    <property type="entry name" value="Periplasmic binding protein-like II"/>
    <property type="match status" value="2"/>
</dbReference>
<accession>A0ABQ3VBD5</accession>
<dbReference type="InterPro" id="IPR050682">
    <property type="entry name" value="ModA/WtpA"/>
</dbReference>
<dbReference type="PANTHER" id="PTHR30632">
    <property type="entry name" value="MOLYBDATE-BINDING PERIPLASMIC PROTEIN"/>
    <property type="match status" value="1"/>
</dbReference>
<dbReference type="Proteomes" id="UP000635565">
    <property type="component" value="Unassembled WGS sequence"/>
</dbReference>
<evidence type="ECO:0000313" key="6">
    <source>
        <dbReference type="Proteomes" id="UP000635565"/>
    </source>
</evidence>
<keyword evidence="3 4" id="KW-0732">Signal</keyword>
<dbReference type="Pfam" id="PF13531">
    <property type="entry name" value="SBP_bac_11"/>
    <property type="match status" value="1"/>
</dbReference>
<comment type="caution">
    <text evidence="5">The sequence shown here is derived from an EMBL/GenBank/DDBJ whole genome shotgun (WGS) entry which is preliminary data.</text>
</comment>
<proteinExistence type="inferred from homology"/>
<feature type="chain" id="PRO_5045913069" evidence="4">
    <location>
        <begin position="21"/>
        <end position="280"/>
    </location>
</feature>
<dbReference type="InterPro" id="IPR005950">
    <property type="entry name" value="ModA"/>
</dbReference>
<organism evidence="5 6">
    <name type="scientific">Dictyobacter formicarum</name>
    <dbReference type="NCBI Taxonomy" id="2778368"/>
    <lineage>
        <taxon>Bacteria</taxon>
        <taxon>Bacillati</taxon>
        <taxon>Chloroflexota</taxon>
        <taxon>Ktedonobacteria</taxon>
        <taxon>Ktedonobacterales</taxon>
        <taxon>Dictyobacteraceae</taxon>
        <taxon>Dictyobacter</taxon>
    </lineage>
</organism>
<dbReference type="RefSeq" id="WP_201360749.1">
    <property type="nucleotide sequence ID" value="NZ_BNJJ01000003.1"/>
</dbReference>
<keyword evidence="2" id="KW-0479">Metal-binding</keyword>
<evidence type="ECO:0000256" key="2">
    <source>
        <dbReference type="ARBA" id="ARBA00022723"/>
    </source>
</evidence>
<gene>
    <name evidence="5" type="ORF">KSZ_11060</name>
</gene>
<comment type="similarity">
    <text evidence="1">Belongs to the bacterial solute-binding protein ModA family.</text>
</comment>
<name>A0ABQ3VBD5_9CHLR</name>
<feature type="signal peptide" evidence="4">
    <location>
        <begin position="1"/>
        <end position="20"/>
    </location>
</feature>
<dbReference type="PROSITE" id="PS51257">
    <property type="entry name" value="PROKAR_LIPOPROTEIN"/>
    <property type="match status" value="1"/>
</dbReference>
<evidence type="ECO:0000256" key="3">
    <source>
        <dbReference type="ARBA" id="ARBA00022729"/>
    </source>
</evidence>
<sequence length="280" mass="29750">MKRFRSVACALLLLALFLAACGGSNTDTGSAPASTTSKPATSNISLQVFAAASLTESFTEIAKQYQAQHPNVSIKYNFNGSQLLEQQIANGAPADVFASADQTNMKKANAAGLVESAKVFAQNRLVVIVPVGNKNVTTLKDLSKSGVKIDVGAASVPAGKYSQQVLDKMGASPQYGASYEVNVKKNIVSQEENVKAVVQKVQLGEVDAGFVYRTDVTNAVANKVTVLDIPDSFNVIAQYPIAVTKNAPHSTEARDFLNYVLSSNGQAVLQKYHFITANNK</sequence>
<evidence type="ECO:0000256" key="4">
    <source>
        <dbReference type="SAM" id="SignalP"/>
    </source>
</evidence>
<dbReference type="CDD" id="cd13538">
    <property type="entry name" value="PBP2_ModA_like_1"/>
    <property type="match status" value="1"/>
</dbReference>
<reference evidence="5 6" key="1">
    <citation type="journal article" date="2021" name="Int. J. Syst. Evol. Microbiol.">
        <title>Reticulibacter mediterranei gen. nov., sp. nov., within the new family Reticulibacteraceae fam. nov., and Ktedonospora formicarum gen. nov., sp. nov., Ktedonobacter robiniae sp. nov., Dictyobacter formicarum sp. nov. and Dictyobacter arantiisoli sp. nov., belonging to the class Ktedonobacteria.</title>
        <authorList>
            <person name="Yabe S."/>
            <person name="Zheng Y."/>
            <person name="Wang C.M."/>
            <person name="Sakai Y."/>
            <person name="Abe K."/>
            <person name="Yokota A."/>
            <person name="Donadio S."/>
            <person name="Cavaletti L."/>
            <person name="Monciardini P."/>
        </authorList>
    </citation>
    <scope>NUCLEOTIDE SEQUENCE [LARGE SCALE GENOMIC DNA]</scope>
    <source>
        <strain evidence="5 6">SOSP1-9</strain>
    </source>
</reference>
<protein>
    <submittedName>
        <fullName evidence="5">Molybdenum ABC transporter substrate-binding protein</fullName>
    </submittedName>
</protein>
<dbReference type="SUPFAM" id="SSF53850">
    <property type="entry name" value="Periplasmic binding protein-like II"/>
    <property type="match status" value="1"/>
</dbReference>
<dbReference type="PANTHER" id="PTHR30632:SF0">
    <property type="entry name" value="SULFATE-BINDING PROTEIN"/>
    <property type="match status" value="1"/>
</dbReference>
<dbReference type="NCBIfam" id="TIGR01256">
    <property type="entry name" value="modA"/>
    <property type="match status" value="1"/>
</dbReference>
<evidence type="ECO:0000313" key="5">
    <source>
        <dbReference type="EMBL" id="GHO83100.1"/>
    </source>
</evidence>
<evidence type="ECO:0000256" key="1">
    <source>
        <dbReference type="ARBA" id="ARBA00009175"/>
    </source>
</evidence>
<dbReference type="EMBL" id="BNJJ01000003">
    <property type="protein sequence ID" value="GHO83100.1"/>
    <property type="molecule type" value="Genomic_DNA"/>
</dbReference>
<dbReference type="PIRSF" id="PIRSF004846">
    <property type="entry name" value="ModA"/>
    <property type="match status" value="1"/>
</dbReference>
<keyword evidence="6" id="KW-1185">Reference proteome</keyword>